<dbReference type="Gene3D" id="2.150.10.10">
    <property type="entry name" value="Serralysin-like metalloprotease, C-terminal"/>
    <property type="match status" value="1"/>
</dbReference>
<dbReference type="PRINTS" id="PR00313">
    <property type="entry name" value="CABNDNGRPT"/>
</dbReference>
<dbReference type="Proteomes" id="UP001526430">
    <property type="component" value="Unassembled WGS sequence"/>
</dbReference>
<dbReference type="SUPFAM" id="SSF51120">
    <property type="entry name" value="beta-Roll"/>
    <property type="match status" value="2"/>
</dbReference>
<sequence>MATFSGTEANETWQGDNGNISHTLDGGGGLNTLDYSSLLGFIKTTASAPAPGLFSSPGWTVSKSIGLGVDTAVNFSRIIGTAGNDTFTGITAGTYAYRSTAIRGGSGNDTYYGNGYTQNAVDYTTLGGPVVVDLAAGTAFKGAYGIDTLHSVRNVRASAFNDTLLGSADTDFFAVGLAGEHHIDGRGGVDRYTFTGTTNIVVDLALGQAQKSSGVVDYLVSIEQAAGGSGNDTLLGNEGNNFLFGLEGNNYLDGREGEDWASFRTFWNTLQTTGGTIDLRFGTATNPWGGTDTLVSIEHAAGGWYNDTLTGLIRADGSPSYLRGGPGIGPG</sequence>
<protein>
    <recommendedName>
        <fullName evidence="4">Calcium-binding protein</fullName>
    </recommendedName>
</protein>
<evidence type="ECO:0000256" key="1">
    <source>
        <dbReference type="SAM" id="MobiDB-lite"/>
    </source>
</evidence>
<feature type="region of interest" description="Disordered" evidence="1">
    <location>
        <begin position="1"/>
        <end position="20"/>
    </location>
</feature>
<evidence type="ECO:0000313" key="2">
    <source>
        <dbReference type="EMBL" id="MCW8088447.1"/>
    </source>
</evidence>
<keyword evidence="3" id="KW-1185">Reference proteome</keyword>
<accession>A0ABT3P207</accession>
<evidence type="ECO:0008006" key="4">
    <source>
        <dbReference type="Google" id="ProtNLM"/>
    </source>
</evidence>
<dbReference type="Pfam" id="PF00353">
    <property type="entry name" value="HemolysinCabind"/>
    <property type="match status" value="4"/>
</dbReference>
<proteinExistence type="predicted"/>
<name>A0ABT3P207_9PROT</name>
<reference evidence="2 3" key="1">
    <citation type="submission" date="2022-10" db="EMBL/GenBank/DDBJ databases">
        <title>Roseococcus glaciei nov., sp. nov., isolated from glacier.</title>
        <authorList>
            <person name="Liu Q."/>
            <person name="Xin Y.-H."/>
        </authorList>
    </citation>
    <scope>NUCLEOTIDE SEQUENCE [LARGE SCALE GENOMIC DNA]</scope>
    <source>
        <strain evidence="2 3">MDT2-1-1</strain>
    </source>
</reference>
<dbReference type="InterPro" id="IPR001343">
    <property type="entry name" value="Hemolysn_Ca-bd"/>
</dbReference>
<dbReference type="InterPro" id="IPR011049">
    <property type="entry name" value="Serralysin-like_metalloprot_C"/>
</dbReference>
<comment type="caution">
    <text evidence="2">The sequence shown here is derived from an EMBL/GenBank/DDBJ whole genome shotgun (WGS) entry which is preliminary data.</text>
</comment>
<evidence type="ECO:0000313" key="3">
    <source>
        <dbReference type="Proteomes" id="UP001526430"/>
    </source>
</evidence>
<gene>
    <name evidence="2" type="ORF">OF850_22980</name>
</gene>
<organism evidence="2 3">
    <name type="scientific">Sabulicella glaciei</name>
    <dbReference type="NCBI Taxonomy" id="2984948"/>
    <lineage>
        <taxon>Bacteria</taxon>
        <taxon>Pseudomonadati</taxon>
        <taxon>Pseudomonadota</taxon>
        <taxon>Alphaproteobacteria</taxon>
        <taxon>Acetobacterales</taxon>
        <taxon>Acetobacteraceae</taxon>
        <taxon>Sabulicella</taxon>
    </lineage>
</organism>
<dbReference type="EMBL" id="JAPFQI010000039">
    <property type="protein sequence ID" value="MCW8088447.1"/>
    <property type="molecule type" value="Genomic_DNA"/>
</dbReference>